<proteinExistence type="predicted"/>
<accession>A0A0F9DKY6</accession>
<protein>
    <submittedName>
        <fullName evidence="1">Uncharacterized protein</fullName>
    </submittedName>
</protein>
<dbReference type="EMBL" id="LAZR01028540">
    <property type="protein sequence ID" value="KKL62279.1"/>
    <property type="molecule type" value="Genomic_DNA"/>
</dbReference>
<reference evidence="1" key="1">
    <citation type="journal article" date="2015" name="Nature">
        <title>Complex archaea that bridge the gap between prokaryotes and eukaryotes.</title>
        <authorList>
            <person name="Spang A."/>
            <person name="Saw J.H."/>
            <person name="Jorgensen S.L."/>
            <person name="Zaremba-Niedzwiedzka K."/>
            <person name="Martijn J."/>
            <person name="Lind A.E."/>
            <person name="van Eijk R."/>
            <person name="Schleper C."/>
            <person name="Guy L."/>
            <person name="Ettema T.J."/>
        </authorList>
    </citation>
    <scope>NUCLEOTIDE SEQUENCE</scope>
</reference>
<organism evidence="1">
    <name type="scientific">marine sediment metagenome</name>
    <dbReference type="NCBI Taxonomy" id="412755"/>
    <lineage>
        <taxon>unclassified sequences</taxon>
        <taxon>metagenomes</taxon>
        <taxon>ecological metagenomes</taxon>
    </lineage>
</organism>
<sequence>METTKTVKKTVETTVPTVVFNDESLVEILLDIDMSTFAEVTAITEPKMRKTDNPFFGRVEKISKMNVNFGGIYKNAVEKKMEKEGIEGNYEPAPLKWGQHYRDSRVIIEHKGNYYAQLRPLRADYVSYRWAENLKEMTEQEIQEMKIFFPQKKEGSRQPAENKVIIRTIKIKNIREIRMDKTRYQRGI</sequence>
<comment type="caution">
    <text evidence="1">The sequence shown here is derived from an EMBL/GenBank/DDBJ whole genome shotgun (WGS) entry which is preliminary data.</text>
</comment>
<dbReference type="AlphaFoldDB" id="A0A0F9DKY6"/>
<name>A0A0F9DKY6_9ZZZZ</name>
<evidence type="ECO:0000313" key="1">
    <source>
        <dbReference type="EMBL" id="KKL62279.1"/>
    </source>
</evidence>
<gene>
    <name evidence="1" type="ORF">LCGC14_2186780</name>
</gene>